<dbReference type="Pfam" id="PF12674">
    <property type="entry name" value="Zn_ribbon_2"/>
    <property type="match status" value="1"/>
</dbReference>
<protein>
    <submittedName>
        <fullName evidence="2">AraC family transcriptional regulator</fullName>
    </submittedName>
</protein>
<gene>
    <name evidence="2" type="ORF">BET01_01455</name>
</gene>
<dbReference type="Proteomes" id="UP000284277">
    <property type="component" value="Unassembled WGS sequence"/>
</dbReference>
<evidence type="ECO:0000259" key="1">
    <source>
        <dbReference type="Pfam" id="PF12674"/>
    </source>
</evidence>
<reference evidence="2 3" key="1">
    <citation type="submission" date="2016-08" db="EMBL/GenBank/DDBJ databases">
        <title>A new outlook on sporulation: Clostridium algidixylanolyticum.</title>
        <authorList>
            <person name="Poppleton D.I."/>
            <person name="Gribaldo S."/>
        </authorList>
    </citation>
    <scope>NUCLEOTIDE SEQUENCE [LARGE SCALE GENOMIC DNA]</scope>
    <source>
        <strain evidence="2 3">SPL73</strain>
    </source>
</reference>
<feature type="domain" description="Putative zinc ribbon" evidence="1">
    <location>
        <begin position="3"/>
        <end position="72"/>
    </location>
</feature>
<comment type="caution">
    <text evidence="2">The sequence shown here is derived from an EMBL/GenBank/DDBJ whole genome shotgun (WGS) entry which is preliminary data.</text>
</comment>
<evidence type="ECO:0000313" key="3">
    <source>
        <dbReference type="Proteomes" id="UP000284277"/>
    </source>
</evidence>
<proteinExistence type="predicted"/>
<dbReference type="RefSeq" id="WP_120194983.1">
    <property type="nucleotide sequence ID" value="NZ_MCIA01000001.1"/>
</dbReference>
<dbReference type="EMBL" id="MCIA01000001">
    <property type="protein sequence ID" value="RKD35045.1"/>
    <property type="molecule type" value="Genomic_DNA"/>
</dbReference>
<dbReference type="InterPro" id="IPR025868">
    <property type="entry name" value="Zn_ribbon_dom_put"/>
</dbReference>
<dbReference type="OrthoDB" id="9801008at2"/>
<sequence>MKTCISCGMPIVKLEDYPLNDETKDYCIHCARPDGSMQSFEEKKESMAVFIMKTQGFDNLVAHNAAKELMRKQPAWESYFDIADK</sequence>
<name>A0A419TC72_9FIRM</name>
<organism evidence="2 3">
    <name type="scientific">Lacrimispora algidixylanolytica</name>
    <dbReference type="NCBI Taxonomy" id="94868"/>
    <lineage>
        <taxon>Bacteria</taxon>
        <taxon>Bacillati</taxon>
        <taxon>Bacillota</taxon>
        <taxon>Clostridia</taxon>
        <taxon>Lachnospirales</taxon>
        <taxon>Lachnospiraceae</taxon>
        <taxon>Lacrimispora</taxon>
    </lineage>
</organism>
<keyword evidence="3" id="KW-1185">Reference proteome</keyword>
<evidence type="ECO:0000313" key="2">
    <source>
        <dbReference type="EMBL" id="RKD35045.1"/>
    </source>
</evidence>
<accession>A0A419TC72</accession>
<dbReference type="AlphaFoldDB" id="A0A419TC72"/>